<dbReference type="AlphaFoldDB" id="J0DE81"/>
<feature type="domain" description="UspA" evidence="3">
    <location>
        <begin position="10"/>
        <end position="146"/>
    </location>
</feature>
<organism evidence="4 5">
    <name type="scientific">Scardovia wiggsiae F0424</name>
    <dbReference type="NCBI Taxonomy" id="857290"/>
    <lineage>
        <taxon>Bacteria</taxon>
        <taxon>Bacillati</taxon>
        <taxon>Actinomycetota</taxon>
        <taxon>Actinomycetes</taxon>
        <taxon>Bifidobacteriales</taxon>
        <taxon>Bifidobacteriaceae</taxon>
        <taxon>Scardovia</taxon>
    </lineage>
</organism>
<keyword evidence="5" id="KW-1185">Reference proteome</keyword>
<dbReference type="InterPro" id="IPR014729">
    <property type="entry name" value="Rossmann-like_a/b/a_fold"/>
</dbReference>
<dbReference type="OrthoDB" id="3174546at2"/>
<evidence type="ECO:0000313" key="4">
    <source>
        <dbReference type="EMBL" id="EJD64568.1"/>
    </source>
</evidence>
<dbReference type="GeneID" id="97291992"/>
<dbReference type="InterPro" id="IPR006016">
    <property type="entry name" value="UspA"/>
</dbReference>
<evidence type="ECO:0000313" key="5">
    <source>
        <dbReference type="Proteomes" id="UP000006415"/>
    </source>
</evidence>
<dbReference type="InterPro" id="IPR006015">
    <property type="entry name" value="Universal_stress_UspA"/>
</dbReference>
<evidence type="ECO:0000256" key="2">
    <source>
        <dbReference type="SAM" id="MobiDB-lite"/>
    </source>
</evidence>
<comment type="similarity">
    <text evidence="1">Belongs to the universal stress protein A family.</text>
</comment>
<dbReference type="RefSeq" id="WP_007148126.1">
    <property type="nucleotide sequence ID" value="NZ_AKCI01000001.1"/>
</dbReference>
<evidence type="ECO:0000256" key="1">
    <source>
        <dbReference type="ARBA" id="ARBA00008791"/>
    </source>
</evidence>
<feature type="domain" description="UspA" evidence="3">
    <location>
        <begin position="197"/>
        <end position="333"/>
    </location>
</feature>
<proteinExistence type="inferred from homology"/>
<dbReference type="eggNOG" id="COG0589">
    <property type="taxonomic scope" value="Bacteria"/>
</dbReference>
<dbReference type="SUPFAM" id="SSF52402">
    <property type="entry name" value="Adenine nucleotide alpha hydrolases-like"/>
    <property type="match status" value="2"/>
</dbReference>
<dbReference type="Proteomes" id="UP000006415">
    <property type="component" value="Unassembled WGS sequence"/>
</dbReference>
<feature type="region of interest" description="Disordered" evidence="2">
    <location>
        <begin position="155"/>
        <end position="182"/>
    </location>
</feature>
<dbReference type="Pfam" id="PF00582">
    <property type="entry name" value="Usp"/>
    <property type="match status" value="2"/>
</dbReference>
<dbReference type="STRING" id="857290.HMPREF9156_01063"/>
<dbReference type="Gene3D" id="3.40.50.620">
    <property type="entry name" value="HUPs"/>
    <property type="match status" value="2"/>
</dbReference>
<evidence type="ECO:0000259" key="3">
    <source>
        <dbReference type="Pfam" id="PF00582"/>
    </source>
</evidence>
<dbReference type="PANTHER" id="PTHR46268:SF6">
    <property type="entry name" value="UNIVERSAL STRESS PROTEIN UP12"/>
    <property type="match status" value="1"/>
</dbReference>
<gene>
    <name evidence="4" type="ORF">HMPREF9156_01063</name>
</gene>
<dbReference type="PRINTS" id="PR01438">
    <property type="entry name" value="UNVRSLSTRESS"/>
</dbReference>
<accession>J0DE81</accession>
<dbReference type="HOGENOM" id="CLU_049301_2_3_11"/>
<protein>
    <recommendedName>
        <fullName evidence="3">UspA domain-containing protein</fullName>
    </recommendedName>
</protein>
<name>J0DE81_9BIFI</name>
<comment type="caution">
    <text evidence="4">The sequence shown here is derived from an EMBL/GenBank/DDBJ whole genome shotgun (WGS) entry which is preliminary data.</text>
</comment>
<dbReference type="EMBL" id="AGZS01000006">
    <property type="protein sequence ID" value="EJD64568.1"/>
    <property type="molecule type" value="Genomic_DNA"/>
</dbReference>
<reference evidence="4 5" key="1">
    <citation type="submission" date="2012-01" db="EMBL/GenBank/DDBJ databases">
        <title>The Genome Sequence of Scardovia wiggsiae F0424.</title>
        <authorList>
            <consortium name="The Broad Institute Genome Sequencing Platform"/>
            <person name="Earl A."/>
            <person name="Ward D."/>
            <person name="Feldgarden M."/>
            <person name="Gevers D."/>
            <person name="Izard J."/>
            <person name="Ganesan A."/>
            <person name="Baranova O.V."/>
            <person name="Blanton J.M."/>
            <person name="Tanner A.C."/>
            <person name="Mathney J."/>
            <person name="Dewhirst F.E."/>
            <person name="Young S.K."/>
            <person name="Zeng Q."/>
            <person name="Gargeya S."/>
            <person name="Fitzgerald M."/>
            <person name="Haas B."/>
            <person name="Abouelleil A."/>
            <person name="Alvarado L."/>
            <person name="Arachchi H.M."/>
            <person name="Berlin A."/>
            <person name="Chapman S.B."/>
            <person name="Gearin G."/>
            <person name="Goldberg J."/>
            <person name="Griggs A."/>
            <person name="Gujja S."/>
            <person name="Hansen M."/>
            <person name="Heiman D."/>
            <person name="Howarth C."/>
            <person name="Larimer J."/>
            <person name="Lui A."/>
            <person name="MacDonald P.J.P."/>
            <person name="McCowen C."/>
            <person name="Montmayeur A."/>
            <person name="Murphy C."/>
            <person name="Neiman D."/>
            <person name="Pearson M."/>
            <person name="Priest M."/>
            <person name="Roberts A."/>
            <person name="Saif S."/>
            <person name="Shea T."/>
            <person name="Sisk P."/>
            <person name="Stolte C."/>
            <person name="Sykes S."/>
            <person name="Wortman J."/>
            <person name="Nusbaum C."/>
            <person name="Birren B."/>
        </authorList>
    </citation>
    <scope>NUCLEOTIDE SEQUENCE [LARGE SCALE GENOMIC DNA]</scope>
    <source>
        <strain evidence="4 5">F0424</strain>
    </source>
</reference>
<dbReference type="PANTHER" id="PTHR46268">
    <property type="entry name" value="STRESS RESPONSE PROTEIN NHAX"/>
    <property type="match status" value="1"/>
</dbReference>
<sequence>MSDTQKLADIVVGVDGSDESFAALNWALRESAATGQNVNAVYGWTHSWDMGERPENEAEWEKIHKFITMELNEWAERASRGIDFDRDRLTLTSVHAAGSTALLNIGKNSHQIIVGRRSLSRLARWFLGSMSDSLLDRAQVPVTIVHADTAEETAAEGSIAKALKPEGAGRSTGQEDSDEGGEISVTESEMLGSALMPIVAGVDGSAVSKRALAFAAEEAQATGRPLQVIYCWRIKNLSEIADRTHAVPSHDEAQEYADKIVADIVSDAHIPQSVRVNQHAFHISAVKGLQSASRYANRLIVGSRGLTGLDAVMLGSVSRQLLDSARCTVTIVH</sequence>